<accession>A0A429ZY90</accession>
<dbReference type="InterPro" id="IPR001539">
    <property type="entry name" value="Peptidase_U32"/>
</dbReference>
<evidence type="ECO:0000313" key="1">
    <source>
        <dbReference type="EMBL" id="RST98911.1"/>
    </source>
</evidence>
<protein>
    <submittedName>
        <fullName evidence="1">Peptidase U32</fullName>
    </submittedName>
</protein>
<dbReference type="AlphaFoldDB" id="A0A429ZY90"/>
<dbReference type="Proteomes" id="UP000287857">
    <property type="component" value="Unassembled WGS sequence"/>
</dbReference>
<dbReference type="Pfam" id="PF01136">
    <property type="entry name" value="Peptidase_U32"/>
    <property type="match status" value="1"/>
</dbReference>
<name>A0A429ZY90_9ENTE</name>
<dbReference type="PANTHER" id="PTHR30217">
    <property type="entry name" value="PEPTIDASE U32 FAMILY"/>
    <property type="match status" value="1"/>
</dbReference>
<reference evidence="1 2" key="1">
    <citation type="submission" date="2017-05" db="EMBL/GenBank/DDBJ databases">
        <title>Vagococcus spp. assemblies.</title>
        <authorList>
            <person name="Gulvik C.A."/>
        </authorList>
    </citation>
    <scope>NUCLEOTIDE SEQUENCE [LARGE SCALE GENOMIC DNA]</scope>
    <source>
        <strain evidence="1 2">SS1995</strain>
    </source>
</reference>
<dbReference type="RefSeq" id="WP_125983834.1">
    <property type="nucleotide sequence ID" value="NZ_NGJS01000007.1"/>
</dbReference>
<organism evidence="1 2">
    <name type="scientific">Vagococcus vulneris</name>
    <dbReference type="NCBI Taxonomy" id="1977869"/>
    <lineage>
        <taxon>Bacteria</taxon>
        <taxon>Bacillati</taxon>
        <taxon>Bacillota</taxon>
        <taxon>Bacilli</taxon>
        <taxon>Lactobacillales</taxon>
        <taxon>Enterococcaceae</taxon>
        <taxon>Vagococcus</taxon>
    </lineage>
</organism>
<comment type="caution">
    <text evidence="1">The sequence shown here is derived from an EMBL/GenBank/DDBJ whole genome shotgun (WGS) entry which is preliminary data.</text>
</comment>
<dbReference type="InterPro" id="IPR051454">
    <property type="entry name" value="RNA/ubiquinone_mod_enzymes"/>
</dbReference>
<keyword evidence="2" id="KW-1185">Reference proteome</keyword>
<gene>
    <name evidence="1" type="ORF">CBF37_05945</name>
</gene>
<proteinExistence type="predicted"/>
<dbReference type="PANTHER" id="PTHR30217:SF12">
    <property type="entry name" value="U32 FAMILY PEPTIDASE"/>
    <property type="match status" value="1"/>
</dbReference>
<dbReference type="OrthoDB" id="9807498at2"/>
<sequence>MPKIITTVESLSQAKQLVELNIDYIYTGDANFGLRLPTHFERHELKELTDLTHAYGKKIRIAVNGIMHPEKMEELPEYLAFLQEIGVDDLVVGDPGVIYVLNRDKYHLPFIYDAATMVTSSRQINFWAGKGAQGAVLAREIPYLELKDLGPALNIPGEMLVYGATCIHQSKRPLLENYFNFVKTDEATTKNRGLFISEPKDETTHYSIYEDQHGTHIFNSADINLMHQLGELHDMKLDSWKLDGIFTPGDLFVEIVDAFAEAKKLIEANQWTEIEAARLNEVVVAAHPNGRSLDEGFYYLNPEDIR</sequence>
<dbReference type="EMBL" id="NGJS01000007">
    <property type="protein sequence ID" value="RST98911.1"/>
    <property type="molecule type" value="Genomic_DNA"/>
</dbReference>
<evidence type="ECO:0000313" key="2">
    <source>
        <dbReference type="Proteomes" id="UP000287857"/>
    </source>
</evidence>